<dbReference type="GO" id="GO:0008658">
    <property type="term" value="F:penicillin binding"/>
    <property type="evidence" value="ECO:0007669"/>
    <property type="project" value="InterPro"/>
</dbReference>
<dbReference type="InterPro" id="IPR036138">
    <property type="entry name" value="PBP_dimer_sf"/>
</dbReference>
<dbReference type="GO" id="GO:0005886">
    <property type="term" value="C:plasma membrane"/>
    <property type="evidence" value="ECO:0007669"/>
    <property type="project" value="UniProtKB-SubCell"/>
</dbReference>
<feature type="region of interest" description="Disordered" evidence="11">
    <location>
        <begin position="1"/>
        <end position="26"/>
    </location>
</feature>
<keyword evidence="8" id="KW-1133">Transmembrane helix</keyword>
<evidence type="ECO:0000256" key="4">
    <source>
        <dbReference type="ARBA" id="ARBA00022645"/>
    </source>
</evidence>
<evidence type="ECO:0000256" key="5">
    <source>
        <dbReference type="ARBA" id="ARBA00022692"/>
    </source>
</evidence>
<dbReference type="InterPro" id="IPR050515">
    <property type="entry name" value="Beta-lactam/transpept"/>
</dbReference>
<proteinExistence type="predicted"/>
<feature type="region of interest" description="Disordered" evidence="11">
    <location>
        <begin position="799"/>
        <end position="829"/>
    </location>
</feature>
<evidence type="ECO:0000256" key="9">
    <source>
        <dbReference type="ARBA" id="ARBA00023136"/>
    </source>
</evidence>
<evidence type="ECO:0000256" key="1">
    <source>
        <dbReference type="ARBA" id="ARBA00004167"/>
    </source>
</evidence>
<dbReference type="EC" id="3.4.16.4" evidence="14"/>
<dbReference type="GO" id="GO:0071972">
    <property type="term" value="F:peptidoglycan L,D-transpeptidase activity"/>
    <property type="evidence" value="ECO:0007669"/>
    <property type="project" value="TreeGrafter"/>
</dbReference>
<evidence type="ECO:0000256" key="2">
    <source>
        <dbReference type="ARBA" id="ARBA00004236"/>
    </source>
</evidence>
<dbReference type="InterPro" id="IPR005311">
    <property type="entry name" value="PBP_dimer"/>
</dbReference>
<name>A0A6J4UEK2_9BACT</name>
<dbReference type="PANTHER" id="PTHR30627">
    <property type="entry name" value="PEPTIDOGLYCAN D,D-TRANSPEPTIDASE"/>
    <property type="match status" value="1"/>
</dbReference>
<gene>
    <name evidence="14" type="ORF">AVDCRST_MAG73-2652</name>
</gene>
<sequence length="829" mass="92173">MARRKRIPYDPPGQRKKKRRGGGIPRRADQIFMTRRMFLAKGIVVSAFAALATRLGWMQLAQGQEYKAQAENNTIRDRPLKAPRGMIFDRAGRELATNRRAWQVRLIPGQLPDDPGERQMVFDTLINALDLPDALVVDRDRVPKGEESTVFGRLGTLLDNDPEFWIDRLTRLVEQNYLVLVDSRLTADEAARFRAMAPHLPGVSVMNILEYLVGNAGDFRAKIVVKTDVPEDIALKLEANKLYLPGIELDDSVLVRRYPGGPSMSHILGYVQPINDEEYRRDLTDRNVNPVYQLDDFIGREGIEVQLEETLRGAKGVRWVEVDSNEIEQRVLEDKGREAKPGDNITLTIDLELQALAADALGRAVAFSNADRQATGKIKKEEQLSGSGAVVAIDPRTGEVLAMVSFPHYDNQLFVDGISDRKYKSYIADKKQFNPLLDRTTRGRFPPGSTLKLFLAAAALQDKKITTEDTFTCTGAIRVPLDTDESKGNNYPCWLKDPGHGALDVYGGIEHSCDVFFYNVGAPRDKAEGARDYLHYFNYNPVTRQIIDTKANYFKGLGIDQIHDDLYDQFWFGTKTGVELPMEDEGLVPTSDWLYDATDGKDFWSLGDTINVSIGQGYFLCTPLQLATNVAALANGGKILKPTIVREVADAARKKVEPTKPITLRQARIDQEHLETVREGMRRVVHSETGTAAVSFINGVRVSKWQNTNPEGEDEILIAGKTGTAEFGSQDPETLEYENQHAWFAAFAPLDDPEIAIAVLIENGGQGSTYAVPVADQVLRGYFELTGKRARKLLREDKTPIVPGEGPADTAGEVVVTPEPGTIANDAEE</sequence>
<keyword evidence="10" id="KW-0961">Cell wall biogenesis/degradation</keyword>
<evidence type="ECO:0000259" key="13">
    <source>
        <dbReference type="Pfam" id="PF03717"/>
    </source>
</evidence>
<protein>
    <submittedName>
        <fullName evidence="14">Peptidoglycan D,D-transpeptidase MrdA</fullName>
        <ecNumber evidence="14">3.4.16.4</ecNumber>
    </submittedName>
</protein>
<evidence type="ECO:0000256" key="6">
    <source>
        <dbReference type="ARBA" id="ARBA00022960"/>
    </source>
</evidence>
<feature type="domain" description="Penicillin-binding protein transpeptidase" evidence="12">
    <location>
        <begin position="388"/>
        <end position="779"/>
    </location>
</feature>
<evidence type="ECO:0000256" key="3">
    <source>
        <dbReference type="ARBA" id="ARBA00022475"/>
    </source>
</evidence>
<dbReference type="GO" id="GO:0008360">
    <property type="term" value="P:regulation of cell shape"/>
    <property type="evidence" value="ECO:0007669"/>
    <property type="project" value="UniProtKB-KW"/>
</dbReference>
<evidence type="ECO:0000256" key="10">
    <source>
        <dbReference type="ARBA" id="ARBA00023316"/>
    </source>
</evidence>
<dbReference type="GO" id="GO:0009002">
    <property type="term" value="F:serine-type D-Ala-D-Ala carboxypeptidase activity"/>
    <property type="evidence" value="ECO:0007669"/>
    <property type="project" value="UniProtKB-EC"/>
</dbReference>
<evidence type="ECO:0000256" key="8">
    <source>
        <dbReference type="ARBA" id="ARBA00022989"/>
    </source>
</evidence>
<evidence type="ECO:0000256" key="7">
    <source>
        <dbReference type="ARBA" id="ARBA00022984"/>
    </source>
</evidence>
<feature type="domain" description="Penicillin-binding protein dimerisation" evidence="13">
    <location>
        <begin position="80"/>
        <end position="205"/>
    </location>
</feature>
<keyword evidence="4 14" id="KW-0645">Protease</keyword>
<dbReference type="Pfam" id="PF03717">
    <property type="entry name" value="PBP_dimer"/>
    <property type="match status" value="2"/>
</dbReference>
<keyword evidence="7" id="KW-0573">Peptidoglycan synthesis</keyword>
<dbReference type="Pfam" id="PF00905">
    <property type="entry name" value="Transpeptidase"/>
    <property type="match status" value="1"/>
</dbReference>
<evidence type="ECO:0000259" key="12">
    <source>
        <dbReference type="Pfam" id="PF00905"/>
    </source>
</evidence>
<feature type="domain" description="Penicillin-binding protein dimerisation" evidence="13">
    <location>
        <begin position="220"/>
        <end position="326"/>
    </location>
</feature>
<accession>A0A6J4UEK2</accession>
<keyword evidence="6" id="KW-0133">Cell shape</keyword>
<dbReference type="InterPro" id="IPR012338">
    <property type="entry name" value="Beta-lactam/transpept-like"/>
</dbReference>
<dbReference type="SUPFAM" id="SSF56601">
    <property type="entry name" value="beta-lactamase/transpeptidase-like"/>
    <property type="match status" value="1"/>
</dbReference>
<dbReference type="Gene3D" id="3.90.1310.10">
    <property type="entry name" value="Penicillin-binding protein 2a (Domain 2)"/>
    <property type="match status" value="2"/>
</dbReference>
<reference evidence="14" key="1">
    <citation type="submission" date="2020-02" db="EMBL/GenBank/DDBJ databases">
        <authorList>
            <person name="Meier V. D."/>
        </authorList>
    </citation>
    <scope>NUCLEOTIDE SEQUENCE</scope>
    <source>
        <strain evidence="14">AVDCRST_MAG73</strain>
    </source>
</reference>
<dbReference type="GO" id="GO:0009252">
    <property type="term" value="P:peptidoglycan biosynthetic process"/>
    <property type="evidence" value="ECO:0007669"/>
    <property type="project" value="UniProtKB-KW"/>
</dbReference>
<keyword evidence="14" id="KW-0378">Hydrolase</keyword>
<comment type="subcellular location">
    <subcellularLocation>
        <location evidence="2">Cell membrane</location>
    </subcellularLocation>
    <subcellularLocation>
        <location evidence="1">Membrane</location>
        <topology evidence="1">Single-pass membrane protein</topology>
    </subcellularLocation>
</comment>
<organism evidence="14">
    <name type="scientific">uncultured Thermomicrobiales bacterium</name>
    <dbReference type="NCBI Taxonomy" id="1645740"/>
    <lineage>
        <taxon>Bacteria</taxon>
        <taxon>Pseudomonadati</taxon>
        <taxon>Thermomicrobiota</taxon>
        <taxon>Thermomicrobia</taxon>
        <taxon>Thermomicrobiales</taxon>
        <taxon>environmental samples</taxon>
    </lineage>
</organism>
<keyword evidence="5" id="KW-0812">Transmembrane</keyword>
<dbReference type="GO" id="GO:0071555">
    <property type="term" value="P:cell wall organization"/>
    <property type="evidence" value="ECO:0007669"/>
    <property type="project" value="UniProtKB-KW"/>
</dbReference>
<evidence type="ECO:0000313" key="14">
    <source>
        <dbReference type="EMBL" id="CAA9548530.1"/>
    </source>
</evidence>
<evidence type="ECO:0000256" key="11">
    <source>
        <dbReference type="SAM" id="MobiDB-lite"/>
    </source>
</evidence>
<keyword evidence="4 14" id="KW-0121">Carboxypeptidase</keyword>
<keyword evidence="9" id="KW-0472">Membrane</keyword>
<dbReference type="SUPFAM" id="SSF56519">
    <property type="entry name" value="Penicillin binding protein dimerisation domain"/>
    <property type="match status" value="1"/>
</dbReference>
<dbReference type="EMBL" id="CADCWE010000176">
    <property type="protein sequence ID" value="CAA9548530.1"/>
    <property type="molecule type" value="Genomic_DNA"/>
</dbReference>
<dbReference type="InterPro" id="IPR001460">
    <property type="entry name" value="PCN-bd_Tpept"/>
</dbReference>
<dbReference type="AlphaFoldDB" id="A0A6J4UEK2"/>
<dbReference type="PANTHER" id="PTHR30627:SF2">
    <property type="entry name" value="PEPTIDOGLYCAN D,D-TRANSPEPTIDASE MRDA"/>
    <property type="match status" value="1"/>
</dbReference>
<dbReference type="Gene3D" id="3.40.710.10">
    <property type="entry name" value="DD-peptidase/beta-lactamase superfamily"/>
    <property type="match status" value="1"/>
</dbReference>
<keyword evidence="3" id="KW-1003">Cell membrane</keyword>